<evidence type="ECO:0000313" key="1">
    <source>
        <dbReference type="EMBL" id="OFJ50717.1"/>
    </source>
</evidence>
<proteinExistence type="predicted"/>
<dbReference type="AlphaFoldDB" id="A0A1E8PX73"/>
<name>A0A1E8PX73_9MYCO</name>
<sequence length="239" mass="24935">MIDVDAFLADGVARLEQPSLRDVADAARAALWAQLGMSPDDPAGWTTPVAWAADLTGDGPFGALVHSPAVAEALDQLCGVGGWQPRGALGNVPVRFPVAPAADDRGWHLDANTPAGDGSWCVTGRPHTLLVLTLLSEVGPDDAPTRLRVGSHHDVAAVLGNRQWDPFDAGPVVDAASAHRPIARATGRPGDVYLVHPFTVHAADEHRGSTPRFMAQGPVMLAAPLSPDDPTPLARALHG</sequence>
<dbReference type="SUPFAM" id="SSF51197">
    <property type="entry name" value="Clavaminate synthase-like"/>
    <property type="match status" value="1"/>
</dbReference>
<dbReference type="OrthoDB" id="9798771at2"/>
<organism evidence="1 2">
    <name type="scientific">Mycolicibacterium grossiae</name>
    <dbReference type="NCBI Taxonomy" id="1552759"/>
    <lineage>
        <taxon>Bacteria</taxon>
        <taxon>Bacillati</taxon>
        <taxon>Actinomycetota</taxon>
        <taxon>Actinomycetes</taxon>
        <taxon>Mycobacteriales</taxon>
        <taxon>Mycobacteriaceae</taxon>
        <taxon>Mycolicibacterium</taxon>
    </lineage>
</organism>
<evidence type="ECO:0000313" key="2">
    <source>
        <dbReference type="Proteomes" id="UP000178953"/>
    </source>
</evidence>
<dbReference type="Gene3D" id="2.60.120.620">
    <property type="entry name" value="q2cbj1_9rhob like domain"/>
    <property type="match status" value="1"/>
</dbReference>
<gene>
    <name evidence="1" type="ORF">BEL07_26635</name>
</gene>
<dbReference type="GO" id="GO:0016706">
    <property type="term" value="F:2-oxoglutarate-dependent dioxygenase activity"/>
    <property type="evidence" value="ECO:0007669"/>
    <property type="project" value="UniProtKB-ARBA"/>
</dbReference>
<dbReference type="InterPro" id="IPR008775">
    <property type="entry name" value="Phytyl_CoA_dOase-like"/>
</dbReference>
<dbReference type="RefSeq" id="WP_070356051.1">
    <property type="nucleotide sequence ID" value="NZ_CP043474.1"/>
</dbReference>
<dbReference type="EMBL" id="MCHX01000099">
    <property type="protein sequence ID" value="OFJ50717.1"/>
    <property type="molecule type" value="Genomic_DNA"/>
</dbReference>
<dbReference type="Proteomes" id="UP000178953">
    <property type="component" value="Unassembled WGS sequence"/>
</dbReference>
<comment type="caution">
    <text evidence="1">The sequence shown here is derived from an EMBL/GenBank/DDBJ whole genome shotgun (WGS) entry which is preliminary data.</text>
</comment>
<accession>A0A1E8PX73</accession>
<protein>
    <submittedName>
        <fullName evidence="1">Mitomycin antibiotics/polyketide fumonisin biosynthesis protein</fullName>
    </submittedName>
</protein>
<keyword evidence="2" id="KW-1185">Reference proteome</keyword>
<dbReference type="Pfam" id="PF05721">
    <property type="entry name" value="PhyH"/>
    <property type="match status" value="1"/>
</dbReference>
<reference evidence="1 2" key="1">
    <citation type="submission" date="2016-09" db="EMBL/GenBank/DDBJ databases">
        <title>genome sequence of Mycobacterium sp. 739 SCH.</title>
        <authorList>
            <person name="Greninger A.L."/>
            <person name="Qin X."/>
            <person name="Jerome K."/>
            <person name="Vora S."/>
            <person name="Quinn K."/>
        </authorList>
    </citation>
    <scope>NUCLEOTIDE SEQUENCE [LARGE SCALE GENOMIC DNA]</scope>
    <source>
        <strain evidence="1 2">SCH</strain>
    </source>
</reference>